<organism evidence="2 3">
    <name type="scientific">Shewanella mangrovi</name>
    <dbReference type="NCBI Taxonomy" id="1515746"/>
    <lineage>
        <taxon>Bacteria</taxon>
        <taxon>Pseudomonadati</taxon>
        <taxon>Pseudomonadota</taxon>
        <taxon>Gammaproteobacteria</taxon>
        <taxon>Alteromonadales</taxon>
        <taxon>Shewanellaceae</taxon>
        <taxon>Shewanella</taxon>
    </lineage>
</organism>
<keyword evidence="1" id="KW-1133">Transmembrane helix</keyword>
<keyword evidence="1" id="KW-0812">Transmembrane</keyword>
<dbReference type="AlphaFoldDB" id="A0A094LU18"/>
<evidence type="ECO:0000313" key="2">
    <source>
        <dbReference type="EMBL" id="KFZ38693.1"/>
    </source>
</evidence>
<sequence length="95" mass="10144">MGNKDNQSVINTSRKFIGWSLATIGALAVITICAVTAYQAFWMPSEFSISGAGDITTTTHGQGIQTLFSAQLPLAVFLIISAIGLRFVSQSKKPH</sequence>
<dbReference type="Proteomes" id="UP000029264">
    <property type="component" value="Unassembled WGS sequence"/>
</dbReference>
<evidence type="ECO:0000313" key="3">
    <source>
        <dbReference type="Proteomes" id="UP000029264"/>
    </source>
</evidence>
<accession>A0A094LU18</accession>
<keyword evidence="1" id="KW-0472">Membrane</keyword>
<dbReference type="EMBL" id="JPEO01000002">
    <property type="protein sequence ID" value="KFZ38693.1"/>
    <property type="molecule type" value="Genomic_DNA"/>
</dbReference>
<feature type="transmembrane region" description="Helical" evidence="1">
    <location>
        <begin position="68"/>
        <end position="88"/>
    </location>
</feature>
<dbReference type="RefSeq" id="WP_037440041.1">
    <property type="nucleotide sequence ID" value="NZ_JPEO01000002.1"/>
</dbReference>
<feature type="transmembrane region" description="Helical" evidence="1">
    <location>
        <begin position="21"/>
        <end position="41"/>
    </location>
</feature>
<evidence type="ECO:0000256" key="1">
    <source>
        <dbReference type="SAM" id="Phobius"/>
    </source>
</evidence>
<name>A0A094LU18_9GAMM</name>
<reference evidence="2 3" key="1">
    <citation type="submission" date="2014-06" db="EMBL/GenBank/DDBJ databases">
        <title>Shewanella sp. YQH10.</title>
        <authorList>
            <person name="Liu Y."/>
            <person name="Zeng R."/>
        </authorList>
    </citation>
    <scope>NUCLEOTIDE SEQUENCE [LARGE SCALE GENOMIC DNA]</scope>
    <source>
        <strain evidence="2 3">YQH10</strain>
    </source>
</reference>
<proteinExistence type="predicted"/>
<comment type="caution">
    <text evidence="2">The sequence shown here is derived from an EMBL/GenBank/DDBJ whole genome shotgun (WGS) entry which is preliminary data.</text>
</comment>
<protein>
    <submittedName>
        <fullName evidence="2">Uncharacterized protein</fullName>
    </submittedName>
</protein>
<dbReference type="STRING" id="1515746.HR45_04525"/>
<keyword evidence="3" id="KW-1185">Reference proteome</keyword>
<gene>
    <name evidence="2" type="ORF">HR45_04525</name>
</gene>